<dbReference type="EMBL" id="BQNB010014496">
    <property type="protein sequence ID" value="GJT28873.1"/>
    <property type="molecule type" value="Genomic_DNA"/>
</dbReference>
<keyword evidence="3" id="KW-1185">Reference proteome</keyword>
<gene>
    <name evidence="2" type="ORF">Tco_0909148</name>
</gene>
<feature type="compositionally biased region" description="Basic residues" evidence="1">
    <location>
        <begin position="97"/>
        <end position="106"/>
    </location>
</feature>
<comment type="caution">
    <text evidence="2">The sequence shown here is derived from an EMBL/GenBank/DDBJ whole genome shotgun (WGS) entry which is preliminary data.</text>
</comment>
<reference evidence="2" key="2">
    <citation type="submission" date="2022-01" db="EMBL/GenBank/DDBJ databases">
        <authorList>
            <person name="Yamashiro T."/>
            <person name="Shiraishi A."/>
            <person name="Satake H."/>
            <person name="Nakayama K."/>
        </authorList>
    </citation>
    <scope>NUCLEOTIDE SEQUENCE</scope>
</reference>
<feature type="compositionally biased region" description="Basic and acidic residues" evidence="1">
    <location>
        <begin position="182"/>
        <end position="198"/>
    </location>
</feature>
<evidence type="ECO:0000256" key="1">
    <source>
        <dbReference type="SAM" id="MobiDB-lite"/>
    </source>
</evidence>
<proteinExistence type="predicted"/>
<protein>
    <submittedName>
        <fullName evidence="2">Uncharacterized protein</fullName>
    </submittedName>
</protein>
<feature type="region of interest" description="Disordered" evidence="1">
    <location>
        <begin position="67"/>
        <end position="142"/>
    </location>
</feature>
<feature type="compositionally biased region" description="Polar residues" evidence="1">
    <location>
        <begin position="10"/>
        <end position="27"/>
    </location>
</feature>
<accession>A0ABQ5CSH4</accession>
<organism evidence="2 3">
    <name type="scientific">Tanacetum coccineum</name>
    <dbReference type="NCBI Taxonomy" id="301880"/>
    <lineage>
        <taxon>Eukaryota</taxon>
        <taxon>Viridiplantae</taxon>
        <taxon>Streptophyta</taxon>
        <taxon>Embryophyta</taxon>
        <taxon>Tracheophyta</taxon>
        <taxon>Spermatophyta</taxon>
        <taxon>Magnoliopsida</taxon>
        <taxon>eudicotyledons</taxon>
        <taxon>Gunneridae</taxon>
        <taxon>Pentapetalae</taxon>
        <taxon>asterids</taxon>
        <taxon>campanulids</taxon>
        <taxon>Asterales</taxon>
        <taxon>Asteraceae</taxon>
        <taxon>Asteroideae</taxon>
        <taxon>Anthemideae</taxon>
        <taxon>Anthemidinae</taxon>
        <taxon>Tanacetum</taxon>
    </lineage>
</organism>
<reference evidence="2" key="1">
    <citation type="journal article" date="2022" name="Int. J. Mol. Sci.">
        <title>Draft Genome of Tanacetum Coccineum: Genomic Comparison of Closely Related Tanacetum-Family Plants.</title>
        <authorList>
            <person name="Yamashiro T."/>
            <person name="Shiraishi A."/>
            <person name="Nakayama K."/>
            <person name="Satake H."/>
        </authorList>
    </citation>
    <scope>NUCLEOTIDE SEQUENCE</scope>
</reference>
<feature type="region of interest" description="Disordered" evidence="1">
    <location>
        <begin position="179"/>
        <end position="200"/>
    </location>
</feature>
<evidence type="ECO:0000313" key="2">
    <source>
        <dbReference type="EMBL" id="GJT28873.1"/>
    </source>
</evidence>
<name>A0ABQ5CSH4_9ASTR</name>
<feature type="compositionally biased region" description="Polar residues" evidence="1">
    <location>
        <begin position="133"/>
        <end position="142"/>
    </location>
</feature>
<feature type="region of interest" description="Disordered" evidence="1">
    <location>
        <begin position="1"/>
        <end position="41"/>
    </location>
</feature>
<dbReference type="Proteomes" id="UP001151760">
    <property type="component" value="Unassembled WGS sequence"/>
</dbReference>
<evidence type="ECO:0000313" key="3">
    <source>
        <dbReference type="Proteomes" id="UP001151760"/>
    </source>
</evidence>
<sequence>MSKSAERAQTPAQSVVRNTTGKGSKQANDGPPGFLPADRPREICEKHYNQIFPIMAEKVHQEKLQGVQTRLPYGESSRQKAQTKEKTQLSESESCYRKRRTKKRRSQSPDTMSRSTRPGRHPSVFSRLRQEESSSTCQRSPVSTTVFTRLGTKDSDVFTRLGERKKDIHSRLGPKVALRPRHASDRRCASSGRSAKDLNHRRKETRNLVWGYVTCSSER</sequence>